<keyword evidence="3" id="KW-1185">Reference proteome</keyword>
<dbReference type="EMBL" id="MU155544">
    <property type="protein sequence ID" value="KAF9472360.1"/>
    <property type="molecule type" value="Genomic_DNA"/>
</dbReference>
<proteinExistence type="predicted"/>
<feature type="compositionally biased region" description="Polar residues" evidence="1">
    <location>
        <begin position="80"/>
        <end position="102"/>
    </location>
</feature>
<dbReference type="Proteomes" id="UP000807469">
    <property type="component" value="Unassembled WGS sequence"/>
</dbReference>
<evidence type="ECO:0000256" key="1">
    <source>
        <dbReference type="SAM" id="MobiDB-lite"/>
    </source>
</evidence>
<protein>
    <submittedName>
        <fullName evidence="2">Uncharacterized protein</fullName>
    </submittedName>
</protein>
<gene>
    <name evidence="2" type="ORF">BDN70DRAFT_482689</name>
</gene>
<sequence>MGVGNKGRPRNGRPSRCVNCTPLFRYPLTLPPLPTAQSVRTSSCARLTRLKRSNPASTSRPPRAHIDTICPAFPIYIEHTSGTSDAPTSPRHPTSNRNPSTC</sequence>
<evidence type="ECO:0000313" key="2">
    <source>
        <dbReference type="EMBL" id="KAF9472360.1"/>
    </source>
</evidence>
<comment type="caution">
    <text evidence="2">The sequence shown here is derived from an EMBL/GenBank/DDBJ whole genome shotgun (WGS) entry which is preliminary data.</text>
</comment>
<accession>A0A9P6CSR7</accession>
<organism evidence="2 3">
    <name type="scientific">Pholiota conissans</name>
    <dbReference type="NCBI Taxonomy" id="109636"/>
    <lineage>
        <taxon>Eukaryota</taxon>
        <taxon>Fungi</taxon>
        <taxon>Dikarya</taxon>
        <taxon>Basidiomycota</taxon>
        <taxon>Agaricomycotina</taxon>
        <taxon>Agaricomycetes</taxon>
        <taxon>Agaricomycetidae</taxon>
        <taxon>Agaricales</taxon>
        <taxon>Agaricineae</taxon>
        <taxon>Strophariaceae</taxon>
        <taxon>Pholiota</taxon>
    </lineage>
</organism>
<name>A0A9P6CSR7_9AGAR</name>
<reference evidence="2" key="1">
    <citation type="submission" date="2020-11" db="EMBL/GenBank/DDBJ databases">
        <authorList>
            <consortium name="DOE Joint Genome Institute"/>
            <person name="Ahrendt S."/>
            <person name="Riley R."/>
            <person name="Andreopoulos W."/>
            <person name="Labutti K."/>
            <person name="Pangilinan J."/>
            <person name="Ruiz-Duenas F.J."/>
            <person name="Barrasa J.M."/>
            <person name="Sanchez-Garcia M."/>
            <person name="Camarero S."/>
            <person name="Miyauchi S."/>
            <person name="Serrano A."/>
            <person name="Linde D."/>
            <person name="Babiker R."/>
            <person name="Drula E."/>
            <person name="Ayuso-Fernandez I."/>
            <person name="Pacheco R."/>
            <person name="Padilla G."/>
            <person name="Ferreira P."/>
            <person name="Barriuso J."/>
            <person name="Kellner H."/>
            <person name="Castanera R."/>
            <person name="Alfaro M."/>
            <person name="Ramirez L."/>
            <person name="Pisabarro A.G."/>
            <person name="Kuo A."/>
            <person name="Tritt A."/>
            <person name="Lipzen A."/>
            <person name="He G."/>
            <person name="Yan M."/>
            <person name="Ng V."/>
            <person name="Cullen D."/>
            <person name="Martin F."/>
            <person name="Rosso M.-N."/>
            <person name="Henrissat B."/>
            <person name="Hibbett D."/>
            <person name="Martinez A.T."/>
            <person name="Grigoriev I.V."/>
        </authorList>
    </citation>
    <scope>NUCLEOTIDE SEQUENCE</scope>
    <source>
        <strain evidence="2">CIRM-BRFM 674</strain>
    </source>
</reference>
<feature type="region of interest" description="Disordered" evidence="1">
    <location>
        <begin position="79"/>
        <end position="102"/>
    </location>
</feature>
<dbReference type="AlphaFoldDB" id="A0A9P6CSR7"/>
<evidence type="ECO:0000313" key="3">
    <source>
        <dbReference type="Proteomes" id="UP000807469"/>
    </source>
</evidence>